<gene>
    <name evidence="2" type="ORF">SAMN04488040_3232</name>
</gene>
<name>A0A1I6VCZ6_9RHOB</name>
<dbReference type="Gene3D" id="2.170.16.10">
    <property type="entry name" value="Hedgehog/Intein (Hint) domain"/>
    <property type="match status" value="1"/>
</dbReference>
<dbReference type="RefSeq" id="WP_093917414.1">
    <property type="nucleotide sequence ID" value="NZ_FPAJ01000006.1"/>
</dbReference>
<dbReference type="Pfam" id="PF13403">
    <property type="entry name" value="Hint_2"/>
    <property type="match status" value="1"/>
</dbReference>
<dbReference type="Proteomes" id="UP000199239">
    <property type="component" value="Unassembled WGS sequence"/>
</dbReference>
<dbReference type="InterPro" id="IPR028992">
    <property type="entry name" value="Hedgehog/Intein_dom"/>
</dbReference>
<organism evidence="2 3">
    <name type="scientific">Sulfitobacter marinus</name>
    <dbReference type="NCBI Taxonomy" id="394264"/>
    <lineage>
        <taxon>Bacteria</taxon>
        <taxon>Pseudomonadati</taxon>
        <taxon>Pseudomonadota</taxon>
        <taxon>Alphaproteobacteria</taxon>
        <taxon>Rhodobacterales</taxon>
        <taxon>Roseobacteraceae</taxon>
        <taxon>Sulfitobacter</taxon>
    </lineage>
</organism>
<dbReference type="OrthoDB" id="7742354at2"/>
<evidence type="ECO:0000259" key="1">
    <source>
        <dbReference type="Pfam" id="PF13403"/>
    </source>
</evidence>
<protein>
    <submittedName>
        <fullName evidence="2">Hint domain-containing protein</fullName>
    </submittedName>
</protein>
<evidence type="ECO:0000313" key="2">
    <source>
        <dbReference type="EMBL" id="SFT11490.1"/>
    </source>
</evidence>
<dbReference type="SUPFAM" id="SSF51294">
    <property type="entry name" value="Hedgehog/intein (Hint) domain"/>
    <property type="match status" value="1"/>
</dbReference>
<sequence length="374" mass="40464">MALTWDALYLGKITGDIDLVENDGEEADNSAILVGETYGSVGDPLWDHVTEVTAINNSGQSQMLDSDNSFYYDQLRFDADDGNGLQTNFFDAASIYNATLTYTDGTTATITAVIMQDTQGNLFLAPEYQAGPDIAAMEAKAIRSLTLNSVNSPVGEAVLSRVQTEFVCFATGTMIATPDGDRLVESLTPGDMIMTHDNGPQPLKWRGARTLSFSVGEHHPQQPIEFKPDALGPGLPRHRLIVSPQHRILLHDGDREVLAPALGFVGVPGVRKMRGMRAITYHTLLLPNHEIITANGALVESFYPGRVAMEVLTAMQKLTVGMVRPAILTDPDRGFGSYVRCPISRREANALLRGSGAGNGCKPSTKLGHRPVIQ</sequence>
<accession>A0A1I6VCZ6</accession>
<reference evidence="3" key="1">
    <citation type="submission" date="2016-10" db="EMBL/GenBank/DDBJ databases">
        <authorList>
            <person name="Varghese N."/>
            <person name="Submissions S."/>
        </authorList>
    </citation>
    <scope>NUCLEOTIDE SEQUENCE [LARGE SCALE GENOMIC DNA]</scope>
    <source>
        <strain evidence="3">DSM 23422</strain>
    </source>
</reference>
<feature type="domain" description="Hedgehog/Intein (Hint)" evidence="1">
    <location>
        <begin position="167"/>
        <end position="305"/>
    </location>
</feature>
<dbReference type="EMBL" id="FPAJ01000006">
    <property type="protein sequence ID" value="SFT11490.1"/>
    <property type="molecule type" value="Genomic_DNA"/>
</dbReference>
<keyword evidence="3" id="KW-1185">Reference proteome</keyword>
<dbReference type="AlphaFoldDB" id="A0A1I6VCZ6"/>
<evidence type="ECO:0000313" key="3">
    <source>
        <dbReference type="Proteomes" id="UP000199239"/>
    </source>
</evidence>
<proteinExistence type="predicted"/>
<dbReference type="InterPro" id="IPR036844">
    <property type="entry name" value="Hint_dom_sf"/>
</dbReference>
<dbReference type="STRING" id="394264.SAMN04488040_3232"/>